<evidence type="ECO:0008006" key="4">
    <source>
        <dbReference type="Google" id="ProtNLM"/>
    </source>
</evidence>
<gene>
    <name evidence="2" type="ORF">AV926_17680</name>
</gene>
<dbReference type="AlphaFoldDB" id="A0A161S5F2"/>
<accession>A0A161S5F2</accession>
<feature type="compositionally biased region" description="Acidic residues" evidence="1">
    <location>
        <begin position="788"/>
        <end position="801"/>
    </location>
</feature>
<dbReference type="OrthoDB" id="1414577at2"/>
<organism evidence="2 3">
    <name type="scientific">Myroides marinus</name>
    <dbReference type="NCBI Taxonomy" id="703342"/>
    <lineage>
        <taxon>Bacteria</taxon>
        <taxon>Pseudomonadati</taxon>
        <taxon>Bacteroidota</taxon>
        <taxon>Flavobacteriia</taxon>
        <taxon>Flavobacteriales</taxon>
        <taxon>Flavobacteriaceae</taxon>
        <taxon>Myroides</taxon>
    </lineage>
</organism>
<evidence type="ECO:0000256" key="1">
    <source>
        <dbReference type="SAM" id="MobiDB-lite"/>
    </source>
</evidence>
<keyword evidence="3" id="KW-1185">Reference proteome</keyword>
<feature type="compositionally biased region" description="Polar residues" evidence="1">
    <location>
        <begin position="769"/>
        <end position="786"/>
    </location>
</feature>
<protein>
    <recommendedName>
        <fullName evidence="4">Portal protein</fullName>
    </recommendedName>
</protein>
<reference evidence="2 3" key="1">
    <citation type="submission" date="2016-01" db="EMBL/GenBank/DDBJ databases">
        <title>Whole genome sequencing of Myroides marinus L41.</title>
        <authorList>
            <person name="Hong K.W."/>
        </authorList>
    </citation>
    <scope>NUCLEOTIDE SEQUENCE [LARGE SCALE GENOMIC DNA]</scope>
    <source>
        <strain evidence="2 3">L41</strain>
    </source>
</reference>
<proteinExistence type="predicted"/>
<dbReference type="Proteomes" id="UP000076630">
    <property type="component" value="Unassembled WGS sequence"/>
</dbReference>
<comment type="caution">
    <text evidence="2">The sequence shown here is derived from an EMBL/GenBank/DDBJ whole genome shotgun (WGS) entry which is preliminary data.</text>
</comment>
<feature type="region of interest" description="Disordered" evidence="1">
    <location>
        <begin position="756"/>
        <end position="801"/>
    </location>
</feature>
<evidence type="ECO:0000313" key="2">
    <source>
        <dbReference type="EMBL" id="KZE74355.1"/>
    </source>
</evidence>
<evidence type="ECO:0000313" key="3">
    <source>
        <dbReference type="Proteomes" id="UP000076630"/>
    </source>
</evidence>
<feature type="compositionally biased region" description="Basic and acidic residues" evidence="1">
    <location>
        <begin position="756"/>
        <end position="767"/>
    </location>
</feature>
<dbReference type="EMBL" id="LQNU01000092">
    <property type="protein sequence ID" value="KZE74355.1"/>
    <property type="molecule type" value="Genomic_DNA"/>
</dbReference>
<name>A0A161S5F2_9FLAO</name>
<sequence>MMKENILKHIDPFAPFEVKKDNTYGLQIAKFISQQWFGGGVIHNGVSCEFVKRREYITNKRKFVRGEKDVSQFKKLLSKSKGDLKYLNIDFRYINIARKFCNIVINGMSPENYMLDIRSTDKITIKLKEDKMNGYRKYMASKDLLQSAVKDLGIDLMPSGFVPEDEEELELFMSIKDRPKIEIAEELLINWILNTNDWNQVDADLREDLVNCGIMVTRVFIDKNDGVKLVYVDPVNYVHSNVNKNNFDDKFYEGVVETITVGDLIRESGLGLEEARNIAKSYNYSWQEGLSSVQNYDRLLGHKVDVLRFAWKTVKTLKYKQKIRKGEVIKLSKREDEFKAPNRSDIGELSKSFDTWFEGNYVIGSEFLYGWKECENLYDDVMNKAMSPFLTHALDIRNNTLHAFTDEIEVIADGMQMTALKIKHLLSELKPDVIEISVDMLAELPTLGGTKREAWEEALDLFQAKGIALRKRINLGDEGGIMEGTAVSAHPFQQGQAITILLNSWANDYNLIRENTGINPAVDGSLPSNALVGVSEMNRLAGNKATKNIVDTWIRFRTKLSELISTRIQSIYNYSEASHIRKLYDQVISKHFNDHLSILKNRHLHEFGFTFNIYSSYEAMQEFREDLTIGLNDGSISVEEKAEATNIFKTNPKLAKQYLAYRRRKNMQIKSEENERMLQVKSQNDAMAAQAKVQADTEAYQYKRQIDLEYESRMSQIRLMEHQGMNEINAPKEDKEFQQEVYLTQIAAKGKENLEAYKENRKDDRTKKQASQQSKMIEQRHNNTSPIDFEDTNWLEEDSFL</sequence>